<evidence type="ECO:0000313" key="2">
    <source>
        <dbReference type="Proteomes" id="UP000494301"/>
    </source>
</evidence>
<gene>
    <name evidence="1" type="ORF">BLA3211_02088</name>
</gene>
<dbReference type="EMBL" id="CABWIL020000006">
    <property type="protein sequence ID" value="CAB3963016.1"/>
    <property type="molecule type" value="Genomic_DNA"/>
</dbReference>
<organism evidence="1 2">
    <name type="scientific">Burkholderia aenigmatica</name>
    <dbReference type="NCBI Taxonomy" id="2015348"/>
    <lineage>
        <taxon>Bacteria</taxon>
        <taxon>Pseudomonadati</taxon>
        <taxon>Pseudomonadota</taxon>
        <taxon>Betaproteobacteria</taxon>
        <taxon>Burkholderiales</taxon>
        <taxon>Burkholderiaceae</taxon>
        <taxon>Burkholderia</taxon>
        <taxon>Burkholderia cepacia complex</taxon>
    </lineage>
</organism>
<dbReference type="Proteomes" id="UP000494301">
    <property type="component" value="Unassembled WGS sequence"/>
</dbReference>
<reference evidence="1 2" key="1">
    <citation type="submission" date="2020-04" db="EMBL/GenBank/DDBJ databases">
        <authorList>
            <person name="Depoorter E."/>
        </authorList>
    </citation>
    <scope>NUCLEOTIDE SEQUENCE [LARGE SCALE GENOMIC DNA]</scope>
    <source>
        <strain evidence="1 2">BCC0217</strain>
    </source>
</reference>
<proteinExistence type="predicted"/>
<evidence type="ECO:0000313" key="1">
    <source>
        <dbReference type="EMBL" id="CAB3963016.1"/>
    </source>
</evidence>
<dbReference type="AlphaFoldDB" id="A0A6J5IRP8"/>
<accession>A0A6J5IRP8</accession>
<name>A0A6J5IRP8_9BURK</name>
<sequence length="136" mass="14953">MELLESRMPSATWGSSKQAACGGDRFHGMEWLVRGWRVAAGVRTGSRDMRERVKVGGRWWSYPLGIARERMEGGEDVRPPSMPVHFLRLDSFGAAGSCAAWGLGSASCGFGLRVTDSMRYGRMPTLRALICQVSRG</sequence>
<protein>
    <submittedName>
        <fullName evidence="1">Uncharacterized protein</fullName>
    </submittedName>
</protein>